<dbReference type="Pfam" id="PF01478">
    <property type="entry name" value="Peptidase_A24"/>
    <property type="match status" value="1"/>
</dbReference>
<proteinExistence type="predicted"/>
<dbReference type="OrthoDB" id="19094at2157"/>
<dbReference type="Proteomes" id="UP000069906">
    <property type="component" value="Chromosome"/>
</dbReference>
<evidence type="ECO:0000313" key="12">
    <source>
        <dbReference type="Proteomes" id="UP000069906"/>
    </source>
</evidence>
<gene>
    <name evidence="9" type="primary">flaK</name>
    <name evidence="10" type="ORF">HLASA_0126</name>
    <name evidence="9" type="ORF">HLASF_0126</name>
</gene>
<dbReference type="PATRIC" id="fig|1604004.4.peg.137"/>
<dbReference type="InterPro" id="IPR000045">
    <property type="entry name" value="Prepilin_IV_endopep_pep"/>
</dbReference>
<name>A0A0F7P8W1_9EURY</name>
<evidence type="ECO:0000256" key="1">
    <source>
        <dbReference type="ARBA" id="ARBA00004651"/>
    </source>
</evidence>
<evidence type="ECO:0000256" key="4">
    <source>
        <dbReference type="ARBA" id="ARBA00022989"/>
    </source>
</evidence>
<reference evidence="10 11" key="3">
    <citation type="journal article" date="2016" name="Stand. Genomic Sci.">
        <title>Complete genome sequence of 'Halanaeroarchaeum sulfurireducens' M27-SA2, a sulfur-reducing and acetate-oxidizing haloarchaeon from the deep-sea hypersaline anoxic lake Medee.</title>
        <authorList>
            <person name="Messina E."/>
            <person name="Sorokin D.Y."/>
            <person name="Kublanov I.V."/>
            <person name="Toshchakov S."/>
            <person name="Lopatina A."/>
            <person name="Arcadi E."/>
            <person name="Smedile F."/>
            <person name="La Spada G."/>
            <person name="La Cono V."/>
            <person name="Yakimov M.M."/>
        </authorList>
    </citation>
    <scope>NUCLEOTIDE SEQUENCE [LARGE SCALE GENOMIC DNA]</scope>
    <source>
        <strain evidence="10 11">M27-SA2</strain>
    </source>
</reference>
<dbReference type="STRING" id="1604004.HLASA_0126"/>
<feature type="domain" description="Preflagellin peptidase C-terminal" evidence="8">
    <location>
        <begin position="269"/>
        <end position="297"/>
    </location>
</feature>
<feature type="transmembrane region" description="Helical" evidence="6">
    <location>
        <begin position="120"/>
        <end position="141"/>
    </location>
</feature>
<dbReference type="GO" id="GO:0005886">
    <property type="term" value="C:plasma membrane"/>
    <property type="evidence" value="ECO:0007669"/>
    <property type="project" value="UniProtKB-SubCell"/>
</dbReference>
<dbReference type="GO" id="GO:0004190">
    <property type="term" value="F:aspartic-type endopeptidase activity"/>
    <property type="evidence" value="ECO:0007669"/>
    <property type="project" value="InterPro"/>
</dbReference>
<dbReference type="KEGG" id="hsu:HLASF_0126"/>
<accession>A0A0F7P8W1</accession>
<evidence type="ECO:0000259" key="7">
    <source>
        <dbReference type="Pfam" id="PF01478"/>
    </source>
</evidence>
<comment type="subcellular location">
    <subcellularLocation>
        <location evidence="1">Cell membrane</location>
        <topology evidence="1">Multi-pass membrane protein</topology>
    </subcellularLocation>
</comment>
<evidence type="ECO:0000256" key="3">
    <source>
        <dbReference type="ARBA" id="ARBA00022692"/>
    </source>
</evidence>
<feature type="transmembrane region" description="Helical" evidence="6">
    <location>
        <begin position="90"/>
        <end position="108"/>
    </location>
</feature>
<dbReference type="EMBL" id="CP008874">
    <property type="protein sequence ID" value="AKH96640.1"/>
    <property type="molecule type" value="Genomic_DNA"/>
</dbReference>
<dbReference type="PANTHER" id="PTHR36506:SF1">
    <property type="entry name" value="PREFLAGELLIN PEPTIDASE"/>
    <property type="match status" value="1"/>
</dbReference>
<reference evidence="11" key="2">
    <citation type="submission" date="2015-05" db="EMBL/GenBank/DDBJ databases">
        <title>Complete genome sequence of Halanaeroarchaeum sulfurireducens type strain M27-SA2, a sulfate-reducer haloarchaeon from marine anoxic lake Medee.</title>
        <authorList>
            <person name="Messina E."/>
            <person name="Kublanov I.V."/>
            <person name="Toshchakov S."/>
            <person name="Arcadi E."/>
            <person name="La Spada G."/>
            <person name="La Cono V."/>
            <person name="Yakimov M.M."/>
        </authorList>
    </citation>
    <scope>NUCLEOTIDE SEQUENCE [LARGE SCALE GENOMIC DNA]</scope>
    <source>
        <strain evidence="11">M27-SA2</strain>
    </source>
</reference>
<evidence type="ECO:0000313" key="10">
    <source>
        <dbReference type="EMBL" id="ALG81042.1"/>
    </source>
</evidence>
<evidence type="ECO:0000313" key="9">
    <source>
        <dbReference type="EMBL" id="AKH96640.1"/>
    </source>
</evidence>
<dbReference type="RefSeq" id="WP_050047487.1">
    <property type="nucleotide sequence ID" value="NZ_CP008874.1"/>
</dbReference>
<reference evidence="9 12" key="1">
    <citation type="journal article" date="2015" name="ISME J.">
        <title>Elemental sulfur and acetate can support life of a novel strictly anaerobic haloarchaeon.</title>
        <authorList>
            <person name="Sorokin D.Y."/>
            <person name="Kublanov I.V."/>
            <person name="Gavrilov S.N."/>
            <person name="Rojo D."/>
            <person name="Roman P."/>
            <person name="Golyshin P.N."/>
            <person name="Slepak V.Z."/>
            <person name="Smedile F."/>
            <person name="Ferrer M."/>
            <person name="Messina E."/>
            <person name="La Cono V."/>
            <person name="Yakimov M.M."/>
        </authorList>
    </citation>
    <scope>NUCLEOTIDE SEQUENCE [LARGE SCALE GENOMIC DNA]</scope>
    <source>
        <strain evidence="9 12">HSR2</strain>
    </source>
</reference>
<keyword evidence="12" id="KW-1185">Reference proteome</keyword>
<evidence type="ECO:0000256" key="5">
    <source>
        <dbReference type="ARBA" id="ARBA00023136"/>
    </source>
</evidence>
<sequence>MTSLPDLLRLVVVPALGWAAYRDVRTRRVPNDLWAPLALLGVVLLVWEAFSRLGDPYLSVWALRVALSVGIVAPLALAFWYVGGFGGADAKAFMVLAVLLPTYPTYQIDSVWLPIVTTDVGVFSLTVLTNAVLVALAYPLALAGHNLLRGEFSWVAFLGREIPVDEVPSHHGSLLETPDGFTRNGLDLDALRMYLRWRGVSLAKLRANPALRDPATLPEEPNEPTDGAVLADGSGDPWGAAAFLDDIDSSAYGTTPDQLRAGLDVLIAADEVWITPGIPFIVPTFFGLLLALTVGDLLFAVLFAVGLV</sequence>
<dbReference type="InterPro" id="IPR052218">
    <property type="entry name" value="Preflagellin_Peptidase"/>
</dbReference>
<keyword evidence="4 6" id="KW-1133">Transmembrane helix</keyword>
<dbReference type="HOGENOM" id="CLU_065732_0_0_2"/>
<keyword evidence="3 6" id="KW-0812">Transmembrane</keyword>
<protein>
    <submittedName>
        <fullName evidence="9">Peptidase A24B, FlaK domain protein</fullName>
    </submittedName>
</protein>
<keyword evidence="2" id="KW-1003">Cell membrane</keyword>
<dbReference type="GeneID" id="26009499"/>
<evidence type="ECO:0000256" key="6">
    <source>
        <dbReference type="SAM" id="Phobius"/>
    </source>
</evidence>
<evidence type="ECO:0000259" key="8">
    <source>
        <dbReference type="Pfam" id="PF06847"/>
    </source>
</evidence>
<dbReference type="AlphaFoldDB" id="A0A0F7P8W1"/>
<feature type="transmembrane region" description="Helical" evidence="6">
    <location>
        <begin position="285"/>
        <end position="307"/>
    </location>
</feature>
<feature type="transmembrane region" description="Helical" evidence="6">
    <location>
        <begin position="33"/>
        <end position="50"/>
    </location>
</feature>
<dbReference type="PANTHER" id="PTHR36506">
    <property type="entry name" value="PREFLAGELLIN PEPTIDASE"/>
    <property type="match status" value="1"/>
</dbReference>
<keyword evidence="5 6" id="KW-0472">Membrane</keyword>
<dbReference type="Proteomes" id="UP000060390">
    <property type="component" value="Chromosome"/>
</dbReference>
<dbReference type="InterPro" id="IPR009655">
    <property type="entry name" value="Preflagellin_peptidase_C"/>
</dbReference>
<evidence type="ECO:0000256" key="2">
    <source>
        <dbReference type="ARBA" id="ARBA00022475"/>
    </source>
</evidence>
<dbReference type="KEGG" id="hsf:HLASA_0126"/>
<dbReference type="Pfam" id="PF06847">
    <property type="entry name" value="Arc_PepC_II"/>
    <property type="match status" value="1"/>
</dbReference>
<dbReference type="Gene3D" id="1.20.120.1220">
    <property type="match status" value="1"/>
</dbReference>
<evidence type="ECO:0000313" key="11">
    <source>
        <dbReference type="Proteomes" id="UP000060390"/>
    </source>
</evidence>
<dbReference type="EMBL" id="CP011564">
    <property type="protein sequence ID" value="ALG81042.1"/>
    <property type="molecule type" value="Genomic_DNA"/>
</dbReference>
<organism evidence="9 12">
    <name type="scientific">Halanaeroarchaeum sulfurireducens</name>
    <dbReference type="NCBI Taxonomy" id="1604004"/>
    <lineage>
        <taxon>Archaea</taxon>
        <taxon>Methanobacteriati</taxon>
        <taxon>Methanobacteriota</taxon>
        <taxon>Stenosarchaea group</taxon>
        <taxon>Halobacteria</taxon>
        <taxon>Halobacteriales</taxon>
        <taxon>Halobacteriaceae</taxon>
        <taxon>Halanaeroarchaeum</taxon>
    </lineage>
</organism>
<feature type="transmembrane region" description="Helical" evidence="6">
    <location>
        <begin position="62"/>
        <end position="83"/>
    </location>
</feature>
<feature type="domain" description="Prepilin type IV endopeptidase peptidase" evidence="7">
    <location>
        <begin position="11"/>
        <end position="138"/>
    </location>
</feature>